<feature type="non-terminal residue" evidence="3">
    <location>
        <position position="1"/>
    </location>
</feature>
<dbReference type="Gene3D" id="3.40.47.10">
    <property type="match status" value="1"/>
</dbReference>
<dbReference type="SUPFAM" id="SSF53901">
    <property type="entry name" value="Thiolase-like"/>
    <property type="match status" value="1"/>
</dbReference>
<dbReference type="PANTHER" id="PTHR11712">
    <property type="entry name" value="POLYKETIDE SYNTHASE-RELATED"/>
    <property type="match status" value="1"/>
</dbReference>
<protein>
    <submittedName>
        <fullName evidence="3">Beta-ketoacyl-ACP synthase</fullName>
    </submittedName>
</protein>
<dbReference type="RefSeq" id="WP_275406260.1">
    <property type="nucleotide sequence ID" value="NZ_JAAGMB010000596.1"/>
</dbReference>
<reference evidence="3 4" key="1">
    <citation type="submission" date="2020-01" db="EMBL/GenBank/DDBJ databases">
        <title>Insect and environment-associated Actinomycetes.</title>
        <authorList>
            <person name="Currrie C."/>
            <person name="Chevrette M."/>
            <person name="Carlson C."/>
            <person name="Stubbendieck R."/>
            <person name="Wendt-Pienkowski E."/>
        </authorList>
    </citation>
    <scope>NUCLEOTIDE SEQUENCE [LARGE SCALE GENOMIC DNA]</scope>
    <source>
        <strain evidence="3 4">SID14172</strain>
    </source>
</reference>
<evidence type="ECO:0000256" key="1">
    <source>
        <dbReference type="ARBA" id="ARBA00022679"/>
    </source>
</evidence>
<dbReference type="GO" id="GO:0005829">
    <property type="term" value="C:cytosol"/>
    <property type="evidence" value="ECO:0007669"/>
    <property type="project" value="TreeGrafter"/>
</dbReference>
<dbReference type="PANTHER" id="PTHR11712:SF336">
    <property type="entry name" value="3-OXOACYL-[ACYL-CARRIER-PROTEIN] SYNTHASE, MITOCHONDRIAL"/>
    <property type="match status" value="1"/>
</dbReference>
<feature type="non-terminal residue" evidence="3">
    <location>
        <position position="100"/>
    </location>
</feature>
<dbReference type="InterPro" id="IPR014030">
    <property type="entry name" value="Ketoacyl_synth_N"/>
</dbReference>
<organism evidence="3 4">
    <name type="scientific">Streptomyces coelicoflavus</name>
    <dbReference type="NCBI Taxonomy" id="285562"/>
    <lineage>
        <taxon>Bacteria</taxon>
        <taxon>Bacillati</taxon>
        <taxon>Actinomycetota</taxon>
        <taxon>Actinomycetes</taxon>
        <taxon>Kitasatosporales</taxon>
        <taxon>Streptomycetaceae</taxon>
        <taxon>Streptomyces</taxon>
    </lineage>
</organism>
<dbReference type="EMBL" id="JAAGMB010000596">
    <property type="protein sequence ID" value="NEB20168.1"/>
    <property type="molecule type" value="Genomic_DNA"/>
</dbReference>
<dbReference type="Proteomes" id="UP000469545">
    <property type="component" value="Unassembled WGS sequence"/>
</dbReference>
<dbReference type="GO" id="GO:0004315">
    <property type="term" value="F:3-oxoacyl-[acyl-carrier-protein] synthase activity"/>
    <property type="evidence" value="ECO:0007669"/>
    <property type="project" value="TreeGrafter"/>
</dbReference>
<dbReference type="Pfam" id="PF00109">
    <property type="entry name" value="ketoacyl-synt"/>
    <property type="match status" value="1"/>
</dbReference>
<keyword evidence="1" id="KW-0808">Transferase</keyword>
<comment type="caution">
    <text evidence="3">The sequence shown here is derived from an EMBL/GenBank/DDBJ whole genome shotgun (WGS) entry which is preliminary data.</text>
</comment>
<evidence type="ECO:0000259" key="2">
    <source>
        <dbReference type="Pfam" id="PF00109"/>
    </source>
</evidence>
<dbReference type="InterPro" id="IPR016039">
    <property type="entry name" value="Thiolase-like"/>
</dbReference>
<feature type="domain" description="Beta-ketoacyl synthase-like N-terminal" evidence="2">
    <location>
        <begin position="7"/>
        <end position="99"/>
    </location>
</feature>
<evidence type="ECO:0000313" key="4">
    <source>
        <dbReference type="Proteomes" id="UP000469545"/>
    </source>
</evidence>
<accession>A0A6N9URC0</accession>
<name>A0A6N9URC0_9ACTN</name>
<dbReference type="AlphaFoldDB" id="A0A6N9URC0"/>
<proteinExistence type="predicted"/>
<evidence type="ECO:0000313" key="3">
    <source>
        <dbReference type="EMBL" id="NEB20168.1"/>
    </source>
</evidence>
<keyword evidence="4" id="KW-1185">Reference proteome</keyword>
<dbReference type="GO" id="GO:0006633">
    <property type="term" value="P:fatty acid biosynthetic process"/>
    <property type="evidence" value="ECO:0007669"/>
    <property type="project" value="TreeGrafter"/>
</dbReference>
<gene>
    <name evidence="3" type="ORF">G3I46_27360</name>
</gene>
<sequence>RAALPSAKAAHCDRAAQFALVAAREAVRDAGFPDMSALAAEGSRVAAVVGVGLGGLTSILEQNRRLQDQGPGRVSPRTIPVMLPNHPAAEVGLMVGAKGG</sequence>
<dbReference type="InterPro" id="IPR000794">
    <property type="entry name" value="Beta-ketoacyl_synthase"/>
</dbReference>